<evidence type="ECO:0008006" key="3">
    <source>
        <dbReference type="Google" id="ProtNLM"/>
    </source>
</evidence>
<proteinExistence type="predicted"/>
<dbReference type="Proteomes" id="UP000605568">
    <property type="component" value="Unassembled WGS sequence"/>
</dbReference>
<sequence length="111" mass="11500">MNGEGGVDVDGAGIDMFPGRAAPIMADLTKSAADVKIGWEQAIGRIAGLDSQLGNGPLGRPMVQQYNDGVKQVREGGVDLVQPQAVQLAAHGTKAVPDYVAADIDSADEFH</sequence>
<dbReference type="EMBL" id="BNAR01000006">
    <property type="protein sequence ID" value="GHH44127.1"/>
    <property type="molecule type" value="Genomic_DNA"/>
</dbReference>
<dbReference type="RefSeq" id="WP_191300231.1">
    <property type="nucleotide sequence ID" value="NZ_BNAR01000006.1"/>
</dbReference>
<name>A0ABQ3MIT3_9PSEU</name>
<gene>
    <name evidence="1" type="ORF">GCM10017774_43150</name>
</gene>
<protein>
    <recommendedName>
        <fullName evidence="3">Excreted virulence factor EspC, type VII ESX diderm</fullName>
    </recommendedName>
</protein>
<keyword evidence="2" id="KW-1185">Reference proteome</keyword>
<reference evidence="2" key="1">
    <citation type="journal article" date="2019" name="Int. J. Syst. Evol. Microbiol.">
        <title>The Global Catalogue of Microorganisms (GCM) 10K type strain sequencing project: providing services to taxonomists for standard genome sequencing and annotation.</title>
        <authorList>
            <consortium name="The Broad Institute Genomics Platform"/>
            <consortium name="The Broad Institute Genome Sequencing Center for Infectious Disease"/>
            <person name="Wu L."/>
            <person name="Ma J."/>
        </authorList>
    </citation>
    <scope>NUCLEOTIDE SEQUENCE [LARGE SCALE GENOMIC DNA]</scope>
    <source>
        <strain evidence="2">CGMCC 4.7367</strain>
    </source>
</reference>
<comment type="caution">
    <text evidence="1">The sequence shown here is derived from an EMBL/GenBank/DDBJ whole genome shotgun (WGS) entry which is preliminary data.</text>
</comment>
<evidence type="ECO:0000313" key="2">
    <source>
        <dbReference type="Proteomes" id="UP000605568"/>
    </source>
</evidence>
<accession>A0ABQ3MIT3</accession>
<organism evidence="1 2">
    <name type="scientific">Lentzea cavernae</name>
    <dbReference type="NCBI Taxonomy" id="2020703"/>
    <lineage>
        <taxon>Bacteria</taxon>
        <taxon>Bacillati</taxon>
        <taxon>Actinomycetota</taxon>
        <taxon>Actinomycetes</taxon>
        <taxon>Pseudonocardiales</taxon>
        <taxon>Pseudonocardiaceae</taxon>
        <taxon>Lentzea</taxon>
    </lineage>
</organism>
<evidence type="ECO:0000313" key="1">
    <source>
        <dbReference type="EMBL" id="GHH44127.1"/>
    </source>
</evidence>